<feature type="transmembrane region" description="Helical" evidence="1">
    <location>
        <begin position="115"/>
        <end position="134"/>
    </location>
</feature>
<feature type="transmembrane region" description="Helical" evidence="1">
    <location>
        <begin position="20"/>
        <end position="39"/>
    </location>
</feature>
<dbReference type="RefSeq" id="WP_416204457.1">
    <property type="nucleotide sequence ID" value="NZ_JBBKTX010000001.1"/>
</dbReference>
<dbReference type="InterPro" id="IPR043128">
    <property type="entry name" value="Rev_trsase/Diguanyl_cyclase"/>
</dbReference>
<proteinExistence type="predicted"/>
<evidence type="ECO:0000256" key="1">
    <source>
        <dbReference type="SAM" id="Phobius"/>
    </source>
</evidence>
<dbReference type="Gene3D" id="3.30.70.270">
    <property type="match status" value="1"/>
</dbReference>
<name>A0ABW8ND87_9GAMM</name>
<evidence type="ECO:0008006" key="4">
    <source>
        <dbReference type="Google" id="ProtNLM"/>
    </source>
</evidence>
<keyword evidence="1" id="KW-0812">Transmembrane</keyword>
<sequence>MLTGKNNSYFLRQQELRLTAFYCLLMAVCLTSLSLLDWIDQRIGEALAALALGCLLSVYAGYLLLRDRPYRRRWPEWLVVTLLVLMTLREMSTGLDTVHIGYWVPFYLIFAFRWAHAYWMLLAFSLLFLCLAVWSDMLLRAQIVVTYLVSVVVAAAIGWFNESGAVRLREEVGADPRTGAYNEDQLQIDLAREIPRADRQTSRLLLALVVLPSAWRQWDSEKYEDSIHQLGEQLQQGVLAFHTLYRLKSDDFLVLMPHGNSHDIELIEQRIGSGLHEPVDQQVEVVAIHYQPDDDIHSLMDRISEARHDFHH</sequence>
<protein>
    <recommendedName>
        <fullName evidence="4">GGDEF domain-containing protein, diguanylate cyclase (C-di-GMP synthetase) or its enzymatically inactive variants</fullName>
    </recommendedName>
</protein>
<keyword evidence="3" id="KW-1185">Reference proteome</keyword>
<accession>A0ABW8ND87</accession>
<evidence type="ECO:0000313" key="3">
    <source>
        <dbReference type="Proteomes" id="UP001620597"/>
    </source>
</evidence>
<dbReference type="SUPFAM" id="SSF55073">
    <property type="entry name" value="Nucleotide cyclase"/>
    <property type="match status" value="1"/>
</dbReference>
<feature type="transmembrane region" description="Helical" evidence="1">
    <location>
        <begin position="45"/>
        <end position="65"/>
    </location>
</feature>
<evidence type="ECO:0000313" key="2">
    <source>
        <dbReference type="EMBL" id="MFK4750914.1"/>
    </source>
</evidence>
<feature type="transmembrane region" description="Helical" evidence="1">
    <location>
        <begin position="77"/>
        <end position="95"/>
    </location>
</feature>
<comment type="caution">
    <text evidence="2">The sequence shown here is derived from an EMBL/GenBank/DDBJ whole genome shotgun (WGS) entry which is preliminary data.</text>
</comment>
<dbReference type="InterPro" id="IPR029787">
    <property type="entry name" value="Nucleotide_cyclase"/>
</dbReference>
<dbReference type="EMBL" id="JBBKTX010000001">
    <property type="protein sequence ID" value="MFK4750914.1"/>
    <property type="molecule type" value="Genomic_DNA"/>
</dbReference>
<keyword evidence="1" id="KW-0472">Membrane</keyword>
<organism evidence="2 3">
    <name type="scientific">Oceanobacter antarcticus</name>
    <dbReference type="NCBI Taxonomy" id="3133425"/>
    <lineage>
        <taxon>Bacteria</taxon>
        <taxon>Pseudomonadati</taxon>
        <taxon>Pseudomonadota</taxon>
        <taxon>Gammaproteobacteria</taxon>
        <taxon>Oceanospirillales</taxon>
        <taxon>Oceanospirillaceae</taxon>
        <taxon>Oceanobacter</taxon>
    </lineage>
</organism>
<feature type="transmembrane region" description="Helical" evidence="1">
    <location>
        <begin position="141"/>
        <end position="160"/>
    </location>
</feature>
<keyword evidence="1" id="KW-1133">Transmembrane helix</keyword>
<dbReference type="Proteomes" id="UP001620597">
    <property type="component" value="Unassembled WGS sequence"/>
</dbReference>
<reference evidence="2 3" key="1">
    <citation type="submission" date="2024-03" db="EMBL/GenBank/DDBJ databases">
        <title>High-quality draft genome sequence of Oceanobacter sp. wDCs-4.</title>
        <authorList>
            <person name="Dong C."/>
        </authorList>
    </citation>
    <scope>NUCLEOTIDE SEQUENCE [LARGE SCALE GENOMIC DNA]</scope>
    <source>
        <strain evidence="3">wDCs-4</strain>
    </source>
</reference>
<gene>
    <name evidence="2" type="ORF">WG929_00690</name>
</gene>